<dbReference type="OrthoDB" id="3679599at2759"/>
<evidence type="ECO:0000313" key="1">
    <source>
        <dbReference type="EMBL" id="EMD92588.1"/>
    </source>
</evidence>
<dbReference type="HOGENOM" id="CLU_3068296_0_0_1"/>
<reference evidence="1 2" key="1">
    <citation type="journal article" date="2012" name="PLoS Pathog.">
        <title>Diverse lifestyles and strategies of plant pathogenesis encoded in the genomes of eighteen Dothideomycetes fungi.</title>
        <authorList>
            <person name="Ohm R.A."/>
            <person name="Feau N."/>
            <person name="Henrissat B."/>
            <person name="Schoch C.L."/>
            <person name="Horwitz B.A."/>
            <person name="Barry K.W."/>
            <person name="Condon B.J."/>
            <person name="Copeland A.C."/>
            <person name="Dhillon B."/>
            <person name="Glaser F."/>
            <person name="Hesse C.N."/>
            <person name="Kosti I."/>
            <person name="LaButti K."/>
            <person name="Lindquist E.A."/>
            <person name="Lucas S."/>
            <person name="Salamov A.A."/>
            <person name="Bradshaw R.E."/>
            <person name="Ciuffetti L."/>
            <person name="Hamelin R.C."/>
            <person name="Kema G.H.J."/>
            <person name="Lawrence C."/>
            <person name="Scott J.A."/>
            <person name="Spatafora J.W."/>
            <person name="Turgeon B.G."/>
            <person name="de Wit P.J.G.M."/>
            <person name="Zhong S."/>
            <person name="Goodwin S.B."/>
            <person name="Grigoriev I.V."/>
        </authorList>
    </citation>
    <scope>NUCLEOTIDE SEQUENCE [LARGE SCALE GENOMIC DNA]</scope>
    <source>
        <strain evidence="2">C5 / ATCC 48332 / race O</strain>
    </source>
</reference>
<protein>
    <submittedName>
        <fullName evidence="1">Uncharacterized protein</fullName>
    </submittedName>
</protein>
<dbReference type="AlphaFoldDB" id="M2UXN5"/>
<keyword evidence="2" id="KW-1185">Reference proteome</keyword>
<name>M2UXN5_COCH5</name>
<dbReference type="EMBL" id="KB445575">
    <property type="protein sequence ID" value="EMD92588.1"/>
    <property type="molecule type" value="Genomic_DNA"/>
</dbReference>
<reference evidence="2" key="2">
    <citation type="journal article" date="2013" name="PLoS Genet.">
        <title>Comparative genome structure, secondary metabolite, and effector coding capacity across Cochliobolus pathogens.</title>
        <authorList>
            <person name="Condon B.J."/>
            <person name="Leng Y."/>
            <person name="Wu D."/>
            <person name="Bushley K.E."/>
            <person name="Ohm R.A."/>
            <person name="Otillar R."/>
            <person name="Martin J."/>
            <person name="Schackwitz W."/>
            <person name="Grimwood J."/>
            <person name="MohdZainudin N."/>
            <person name="Xue C."/>
            <person name="Wang R."/>
            <person name="Manning V.A."/>
            <person name="Dhillon B."/>
            <person name="Tu Z.J."/>
            <person name="Steffenson B.J."/>
            <person name="Salamov A."/>
            <person name="Sun H."/>
            <person name="Lowry S."/>
            <person name="LaButti K."/>
            <person name="Han J."/>
            <person name="Copeland A."/>
            <person name="Lindquist E."/>
            <person name="Barry K."/>
            <person name="Schmutz J."/>
            <person name="Baker S.E."/>
            <person name="Ciuffetti L.M."/>
            <person name="Grigoriev I.V."/>
            <person name="Zhong S."/>
            <person name="Turgeon B.G."/>
        </authorList>
    </citation>
    <scope>NUCLEOTIDE SEQUENCE [LARGE SCALE GENOMIC DNA]</scope>
    <source>
        <strain evidence="2">C5 / ATCC 48332 / race O</strain>
    </source>
</reference>
<gene>
    <name evidence="1" type="ORF">COCHEDRAFT_1021297</name>
</gene>
<organism evidence="1 2">
    <name type="scientific">Cochliobolus heterostrophus (strain C5 / ATCC 48332 / race O)</name>
    <name type="common">Southern corn leaf blight fungus</name>
    <name type="synonym">Bipolaris maydis</name>
    <dbReference type="NCBI Taxonomy" id="701091"/>
    <lineage>
        <taxon>Eukaryota</taxon>
        <taxon>Fungi</taxon>
        <taxon>Dikarya</taxon>
        <taxon>Ascomycota</taxon>
        <taxon>Pezizomycotina</taxon>
        <taxon>Dothideomycetes</taxon>
        <taxon>Pleosporomycetidae</taxon>
        <taxon>Pleosporales</taxon>
        <taxon>Pleosporineae</taxon>
        <taxon>Pleosporaceae</taxon>
        <taxon>Bipolaris</taxon>
    </lineage>
</organism>
<evidence type="ECO:0000313" key="2">
    <source>
        <dbReference type="Proteomes" id="UP000016936"/>
    </source>
</evidence>
<proteinExistence type="predicted"/>
<accession>M2UXN5</accession>
<sequence length="53" mass="5594">MSCMHVDLAAEAVYIDDSTGPIHRPYTVTCTDSGITSVHIAGRGNNVTWSSGV</sequence>
<dbReference type="Proteomes" id="UP000016936">
    <property type="component" value="Unassembled WGS sequence"/>
</dbReference>